<sequence>ILHSLPATCAQALACVQAARAGISAEAFPHLIAAVPQPASQWGLLVATPLWSPHERLLILDARAYNGALFAVQSPIFADRDAVLRLAGIPPENFVQVYSAMDRLFLVSGHEVRIFPGLCLHITRTGEPVQAYFLEEMLHDNTVWRDGPDLPVPRTTCYCCVSVRGHFLYATDPSQPWAMRSEIANAAGLSPRDMQITPSDPQIVDCEVYGIACRTVLAALPQAGHRFGVLVDCRPLLQGWLVLCSSGVVTFPELEQDIGTFVPPHWELHVHPEPLPDGRILVRPGQILIAMYRPWVPILPAMDEPGQSDTGSSSDHSTGSTPASDQDDDDSSDQPSGRAFTAVSPMIRGVMVPVTTPLLQATMTSPLSFLLLEAVALLVIACFHGLNRSHCLPVAAPVDDDNSDLQELSGQIGPTLLTQCVQDPECQAFFLAATLLEVLEEHQEDSQQVHMQPSGSSGQALVEAPTRIRLADARPLSVHQQRALGLEQVLPHAQPASLDAHQDWLDNELDSLLHDRKIPLALRTAFANLQLWHQQGQPLPYLVEVFTDGSASTSPEDLVPCAWALAVWLHCSSGSFLLGHSSSIASPPELPYHVGECDDTAQTAEYLGIIWGLAWVSEFGWHFRVPVHFRYDATGVGQAVFGTARAPFEDSTATSKVAEVAIALRHYAQSRAQLQHSHVQGHSGNIPNELVDQLAKRARRQGEDPWHKCLPLWPSRLSKHVMLTWAWATLPNQPDVPTLFSLESEAARLQHATQPSWDPPRQGQTQQQLAAGRIHYAFRCVTFNALTLRDKGGPKVQEQLAGLGITGRKLALKHALKTLSPLFLGIQETRLREDAGQPDQDYIILQSSATPAGVGGCALWIARHVPYAEGPDGKLFVSESDVTVTSYGPRHLVANVFSRRLRLTVMVLHAPSLANHPVQVVREFWNSRSQELAKRPEGSEFLLLADTNSRVGSIVSEHIGSHDEEPENEAGELLHSFLVSTDACLPSTFPTFHSGFSGTWKQPGGDWHRLDFVIVPSRWKSFGLSSQVLEDIEFLQTRTDHLPATLFCTFARDGPKESYQVSQKHTLRPPSELYNTGQVITALQAIPPVAWPLDVDSHFACLASQLLQTATQFAPAARQAPTQQYLQPATLELVDIRGELRRYIKAENLEWNRRLAIIGFAAFCHCRNGSHFSDRARTVAGTWLSQIDHSVARAVGLLHWYGKQLRTAVAADRRTYLRGLADTAASCSLSSPKELYQAIRKAFPKAQASRRSRFTPLPVLVKQDGEIAVSSEERAECWRLHFSSQEAGEFITPQDYTRICARADKATGAVETVFDLQVIPTLAQTEQAILRLRNGKAAGPDGLTGEVFRLHPPTTARRLAPLLLKAALQLHEPVEWRGGDLMVLAKKAGSVLKCENFRSILVSNLAGKIYHKCIRTRLAQRLVPSLPPLQGGVQKGVGIEWPALAVRTFICQMHGLRKPWAVVFYDLSAAFYSVVRQSLVADPDSDQGFLKVLHALQLPTGMVRDLLSGDPCADVLFAFTLSAYLKRVGHLSSKRQVACELPIVAVYKHLGGILTSTTGPLPDLYYRQGGGYCQTPQVLHLANAPSPPLAIALARAKFLRTVLASSDDTLFGILSAHFLLHPSSSWLSQLADDVACVGEYVPSIRCLLLPGKEIPALVEAGRAEPGWWTSQVRKAIKVFAEDLARLAKTGGTGFTTPVAAPTEQAPEPPVQHGPQTDSHEACPDTVQQHLKCSLPCLERCSRLFPPLGKEEICRLEAPSRRRHKAVKAGQWSTFQGLAPPQRSPLVFGPRMPTAAERRQGLIPTEEDSLASLARHFEPSLEVSSWIREYIAGKSSEGPRTT</sequence>
<proteinExistence type="predicted"/>
<dbReference type="GO" id="GO:0003676">
    <property type="term" value="F:nucleic acid binding"/>
    <property type="evidence" value="ECO:0007669"/>
    <property type="project" value="InterPro"/>
</dbReference>
<comment type="caution">
    <text evidence="3">The sequence shown here is derived from an EMBL/GenBank/DDBJ whole genome shotgun (WGS) entry which is preliminary data.</text>
</comment>
<dbReference type="InterPro" id="IPR002156">
    <property type="entry name" value="RNaseH_domain"/>
</dbReference>
<feature type="domain" description="RNase H type-1" evidence="2">
    <location>
        <begin position="539"/>
        <end position="700"/>
    </location>
</feature>
<dbReference type="InterPro" id="IPR036397">
    <property type="entry name" value="RNaseH_sf"/>
</dbReference>
<dbReference type="Gene3D" id="3.30.420.10">
    <property type="entry name" value="Ribonuclease H-like superfamily/Ribonuclease H"/>
    <property type="match status" value="1"/>
</dbReference>
<reference evidence="3" key="1">
    <citation type="submission" date="2021-02" db="EMBL/GenBank/DDBJ databases">
        <authorList>
            <person name="Dougan E. K."/>
            <person name="Rhodes N."/>
            <person name="Thang M."/>
            <person name="Chan C."/>
        </authorList>
    </citation>
    <scope>NUCLEOTIDE SEQUENCE</scope>
</reference>
<evidence type="ECO:0000256" key="1">
    <source>
        <dbReference type="SAM" id="MobiDB-lite"/>
    </source>
</evidence>
<evidence type="ECO:0000259" key="2">
    <source>
        <dbReference type="PROSITE" id="PS50879"/>
    </source>
</evidence>
<accession>A0A812ZZA2</accession>
<feature type="non-terminal residue" evidence="3">
    <location>
        <position position="1841"/>
    </location>
</feature>
<dbReference type="PANTHER" id="PTHR19446">
    <property type="entry name" value="REVERSE TRANSCRIPTASES"/>
    <property type="match status" value="1"/>
</dbReference>
<dbReference type="Proteomes" id="UP000601435">
    <property type="component" value="Unassembled WGS sequence"/>
</dbReference>
<keyword evidence="4" id="KW-1185">Reference proteome</keyword>
<dbReference type="SUPFAM" id="SSF53098">
    <property type="entry name" value="Ribonuclease H-like"/>
    <property type="match status" value="1"/>
</dbReference>
<dbReference type="InterPro" id="IPR012337">
    <property type="entry name" value="RNaseH-like_sf"/>
</dbReference>
<gene>
    <name evidence="3" type="ORF">SNEC2469_LOCUS25799</name>
</gene>
<dbReference type="PROSITE" id="PS50879">
    <property type="entry name" value="RNASE_H_1"/>
    <property type="match status" value="1"/>
</dbReference>
<dbReference type="Gene3D" id="3.60.10.10">
    <property type="entry name" value="Endonuclease/exonuclease/phosphatase"/>
    <property type="match status" value="1"/>
</dbReference>
<protein>
    <recommendedName>
        <fullName evidence="2">RNase H type-1 domain-containing protein</fullName>
    </recommendedName>
</protein>
<evidence type="ECO:0000313" key="3">
    <source>
        <dbReference type="EMBL" id="CAE7843562.1"/>
    </source>
</evidence>
<feature type="region of interest" description="Disordered" evidence="1">
    <location>
        <begin position="1692"/>
        <end position="1721"/>
    </location>
</feature>
<feature type="non-terminal residue" evidence="3">
    <location>
        <position position="1"/>
    </location>
</feature>
<name>A0A812ZZA2_9DINO</name>
<dbReference type="InterPro" id="IPR036691">
    <property type="entry name" value="Endo/exonu/phosph_ase_sf"/>
</dbReference>
<feature type="region of interest" description="Disordered" evidence="1">
    <location>
        <begin position="303"/>
        <end position="339"/>
    </location>
</feature>
<dbReference type="EMBL" id="CAJNJA010051342">
    <property type="protein sequence ID" value="CAE7843562.1"/>
    <property type="molecule type" value="Genomic_DNA"/>
</dbReference>
<organism evidence="3 4">
    <name type="scientific">Symbiodinium necroappetens</name>
    <dbReference type="NCBI Taxonomy" id="1628268"/>
    <lineage>
        <taxon>Eukaryota</taxon>
        <taxon>Sar</taxon>
        <taxon>Alveolata</taxon>
        <taxon>Dinophyceae</taxon>
        <taxon>Suessiales</taxon>
        <taxon>Symbiodiniaceae</taxon>
        <taxon>Symbiodinium</taxon>
    </lineage>
</organism>
<dbReference type="OrthoDB" id="414666at2759"/>
<dbReference type="SUPFAM" id="SSF56219">
    <property type="entry name" value="DNase I-like"/>
    <property type="match status" value="1"/>
</dbReference>
<evidence type="ECO:0000313" key="4">
    <source>
        <dbReference type="Proteomes" id="UP000601435"/>
    </source>
</evidence>
<dbReference type="GO" id="GO:0004523">
    <property type="term" value="F:RNA-DNA hybrid ribonuclease activity"/>
    <property type="evidence" value="ECO:0007669"/>
    <property type="project" value="InterPro"/>
</dbReference>
<feature type="compositionally biased region" description="Low complexity" evidence="1">
    <location>
        <begin position="308"/>
        <end position="321"/>
    </location>
</feature>